<dbReference type="GO" id="GO:0016787">
    <property type="term" value="F:hydrolase activity"/>
    <property type="evidence" value="ECO:0007669"/>
    <property type="project" value="UniProtKB-KW"/>
</dbReference>
<evidence type="ECO:0000313" key="5">
    <source>
        <dbReference type="EMBL" id="WTP47068.1"/>
    </source>
</evidence>
<reference evidence="5" key="1">
    <citation type="submission" date="2022-10" db="EMBL/GenBank/DDBJ databases">
        <title>The complete genomes of actinobacterial strains from the NBC collection.</title>
        <authorList>
            <person name="Joergensen T.S."/>
            <person name="Alvarez Arevalo M."/>
            <person name="Sterndorff E.B."/>
            <person name="Faurdal D."/>
            <person name="Vuksanovic O."/>
            <person name="Mourched A.-S."/>
            <person name="Charusanti P."/>
            <person name="Shaw S."/>
            <person name="Blin K."/>
            <person name="Weber T."/>
        </authorList>
    </citation>
    <scope>NUCLEOTIDE SEQUENCE</scope>
    <source>
        <strain evidence="5">NBC_00189</strain>
    </source>
</reference>
<feature type="domain" description="AB hydrolase-1" evidence="4">
    <location>
        <begin position="52"/>
        <end position="267"/>
    </location>
</feature>
<keyword evidence="6" id="KW-1185">Reference proteome</keyword>
<protein>
    <submittedName>
        <fullName evidence="5">Alpha/beta fold hydrolase</fullName>
    </submittedName>
</protein>
<proteinExistence type="predicted"/>
<dbReference type="InterPro" id="IPR000073">
    <property type="entry name" value="AB_hydrolase_1"/>
</dbReference>
<name>A0ABZ1JBH3_9ACTN</name>
<keyword evidence="3" id="KW-0443">Lipid metabolism</keyword>
<evidence type="ECO:0000256" key="2">
    <source>
        <dbReference type="ARBA" id="ARBA00022963"/>
    </source>
</evidence>
<accession>A0ABZ1JBH3</accession>
<dbReference type="Proteomes" id="UP001432166">
    <property type="component" value="Chromosome"/>
</dbReference>
<dbReference type="Pfam" id="PF12697">
    <property type="entry name" value="Abhydrolase_6"/>
    <property type="match status" value="1"/>
</dbReference>
<keyword evidence="1 5" id="KW-0378">Hydrolase</keyword>
<sequence length="321" mass="34367">MSTPFTETAGLPVNAAQPVVTYSPVTFNVPGRPAPLEIKVSAPVGGENLPVILFSHGHGASNFLASLNGYGPLANFWAAHGFIVLQPSHLDFPGLGLRDDVSAGAPLFWRARVEDMHFILDHLEDIESTVPGLGGRMDRTKIAAVGHSMGGHTVGMLSGMTVTDPRDGTVFDLRDERITASVVMAGPGAGEDLAAPASERFPELGGTTFSQMTEQALVVVGENDYNPVFSERKTWRADAYWRSPGQNKTLLTLFEAEHILGGVSGYDAAETTDENPERVAALRALIWAYLRSAFDPSDPAWTDACAALAAQPTPWGRVEVR</sequence>
<dbReference type="PANTHER" id="PTHR10272:SF0">
    <property type="entry name" value="PLATELET-ACTIVATING FACTOR ACETYLHYDROLASE"/>
    <property type="match status" value="1"/>
</dbReference>
<dbReference type="PANTHER" id="PTHR10272">
    <property type="entry name" value="PLATELET-ACTIVATING FACTOR ACETYLHYDROLASE"/>
    <property type="match status" value="1"/>
</dbReference>
<evidence type="ECO:0000259" key="4">
    <source>
        <dbReference type="Pfam" id="PF12697"/>
    </source>
</evidence>
<dbReference type="EMBL" id="CP108133">
    <property type="protein sequence ID" value="WTP47068.1"/>
    <property type="molecule type" value="Genomic_DNA"/>
</dbReference>
<organism evidence="5 6">
    <name type="scientific">Streptomyces tauricus</name>
    <dbReference type="NCBI Taxonomy" id="68274"/>
    <lineage>
        <taxon>Bacteria</taxon>
        <taxon>Bacillati</taxon>
        <taxon>Actinomycetota</taxon>
        <taxon>Actinomycetes</taxon>
        <taxon>Kitasatosporales</taxon>
        <taxon>Streptomycetaceae</taxon>
        <taxon>Streptomyces</taxon>
        <taxon>Streptomyces aurantiacus group</taxon>
    </lineage>
</organism>
<keyword evidence="2" id="KW-0442">Lipid degradation</keyword>
<dbReference type="Gene3D" id="3.40.50.1820">
    <property type="entry name" value="alpha/beta hydrolase"/>
    <property type="match status" value="1"/>
</dbReference>
<dbReference type="SUPFAM" id="SSF53474">
    <property type="entry name" value="alpha/beta-Hydrolases"/>
    <property type="match status" value="1"/>
</dbReference>
<evidence type="ECO:0000313" key="6">
    <source>
        <dbReference type="Proteomes" id="UP001432166"/>
    </source>
</evidence>
<evidence type="ECO:0000256" key="1">
    <source>
        <dbReference type="ARBA" id="ARBA00022801"/>
    </source>
</evidence>
<gene>
    <name evidence="5" type="ORF">OG288_01310</name>
</gene>
<dbReference type="InterPro" id="IPR029058">
    <property type="entry name" value="AB_hydrolase_fold"/>
</dbReference>
<evidence type="ECO:0000256" key="3">
    <source>
        <dbReference type="ARBA" id="ARBA00023098"/>
    </source>
</evidence>
<dbReference type="RefSeq" id="WP_189768279.1">
    <property type="nucleotide sequence ID" value="NZ_BMVY01000001.1"/>
</dbReference>